<dbReference type="HOGENOM" id="CLU_2829017_0_0_10"/>
<reference evidence="1" key="1">
    <citation type="submission" date="2011-03" db="EMBL/GenBank/DDBJ databases">
        <title>Complete sequence of Sphingobacterium sp. 21.</title>
        <authorList>
            <consortium name="US DOE Joint Genome Institute"/>
            <person name="Lucas S."/>
            <person name="Copeland A."/>
            <person name="Lapidus A."/>
            <person name="Cheng J.-F."/>
            <person name="Goodwin L."/>
            <person name="Pitluck S."/>
            <person name="Davenport K."/>
            <person name="Detter J.C."/>
            <person name="Han C."/>
            <person name="Tapia R."/>
            <person name="Land M."/>
            <person name="Hauser L."/>
            <person name="Kyrpides N."/>
            <person name="Ivanova N."/>
            <person name="Ovchinnikova G."/>
            <person name="Pagani I."/>
            <person name="Siebers A.K."/>
            <person name="Allgaier M."/>
            <person name="Thelen M.P."/>
            <person name="Hugenholtz P."/>
            <person name="Woyke T."/>
        </authorList>
    </citation>
    <scope>NUCLEOTIDE SEQUENCE</scope>
    <source>
        <strain evidence="1">21</strain>
    </source>
</reference>
<organism evidence="1">
    <name type="scientific">Sphingobacterium sp. (strain 21)</name>
    <dbReference type="NCBI Taxonomy" id="743722"/>
    <lineage>
        <taxon>Bacteria</taxon>
        <taxon>Pseudomonadati</taxon>
        <taxon>Bacteroidota</taxon>
        <taxon>Sphingobacteriia</taxon>
        <taxon>Sphingobacteriales</taxon>
        <taxon>Sphingobacteriaceae</taxon>
        <taxon>Sphingobacterium</taxon>
    </lineage>
</organism>
<accession>F4CAP7</accession>
<protein>
    <submittedName>
        <fullName evidence="1">Uncharacterized protein</fullName>
    </submittedName>
</protein>
<sequence>MTLCQLLLERWLFIALTAPRYRRILKYDHQATSCLNEVTLPTFANNLYKSVLIEKKIFNLDVFLFY</sequence>
<gene>
    <name evidence="1" type="ordered locus">Sph21_0746</name>
</gene>
<dbReference type="KEGG" id="shg:Sph21_0746"/>
<dbReference type="EMBL" id="CP002584">
    <property type="protein sequence ID" value="ADZ77323.1"/>
    <property type="molecule type" value="Genomic_DNA"/>
</dbReference>
<dbReference type="AlphaFoldDB" id="F4CAP7"/>
<name>F4CAP7_SPHS2</name>
<evidence type="ECO:0000313" key="1">
    <source>
        <dbReference type="EMBL" id="ADZ77323.1"/>
    </source>
</evidence>
<dbReference type="STRING" id="743722.Sph21_0746"/>
<proteinExistence type="predicted"/>